<dbReference type="PANTHER" id="PTHR33828:SF2">
    <property type="entry name" value="NUCLEOLIN"/>
    <property type="match status" value="1"/>
</dbReference>
<evidence type="ECO:0000313" key="2">
    <source>
        <dbReference type="EMBL" id="VFU29947.1"/>
    </source>
</evidence>
<organism evidence="2">
    <name type="scientific">Salix viminalis</name>
    <name type="common">Common osier</name>
    <name type="synonym">Basket willow</name>
    <dbReference type="NCBI Taxonomy" id="40686"/>
    <lineage>
        <taxon>Eukaryota</taxon>
        <taxon>Viridiplantae</taxon>
        <taxon>Streptophyta</taxon>
        <taxon>Embryophyta</taxon>
        <taxon>Tracheophyta</taxon>
        <taxon>Spermatophyta</taxon>
        <taxon>Magnoliopsida</taxon>
        <taxon>eudicotyledons</taxon>
        <taxon>Gunneridae</taxon>
        <taxon>Pentapetalae</taxon>
        <taxon>rosids</taxon>
        <taxon>fabids</taxon>
        <taxon>Malpighiales</taxon>
        <taxon>Salicaceae</taxon>
        <taxon>Saliceae</taxon>
        <taxon>Salix</taxon>
    </lineage>
</organism>
<protein>
    <submittedName>
        <fullName evidence="2">Uncharacterized protein</fullName>
    </submittedName>
</protein>
<reference evidence="2" key="1">
    <citation type="submission" date="2019-03" db="EMBL/GenBank/DDBJ databases">
        <authorList>
            <person name="Mank J."/>
            <person name="Almeida P."/>
        </authorList>
    </citation>
    <scope>NUCLEOTIDE SEQUENCE</scope>
    <source>
        <strain evidence="2">78183</strain>
    </source>
</reference>
<dbReference type="AlphaFoldDB" id="A0A6N2KQL8"/>
<evidence type="ECO:0000256" key="1">
    <source>
        <dbReference type="SAM" id="MobiDB-lite"/>
    </source>
</evidence>
<feature type="region of interest" description="Disordered" evidence="1">
    <location>
        <begin position="148"/>
        <end position="181"/>
    </location>
</feature>
<accession>A0A6N2KQL8</accession>
<dbReference type="EMBL" id="CAADRP010000557">
    <property type="protein sequence ID" value="VFU29947.1"/>
    <property type="molecule type" value="Genomic_DNA"/>
</dbReference>
<gene>
    <name evidence="2" type="ORF">SVIM_LOCUS111529</name>
</gene>
<proteinExistence type="predicted"/>
<feature type="region of interest" description="Disordered" evidence="1">
    <location>
        <begin position="1"/>
        <end position="22"/>
    </location>
</feature>
<sequence length="181" mass="21406">MLWSEVTKVKREEPQDDDFDEPIKERARIEEWTYLIDGYGFVLFCGLVRDKGNEQEESKKSGREYDAKGRDPLRIFYETLFEQIPDSEMAQFWSYEKIVDYSRIALLVSIEANEKQVYRSSHIYLQPKRRQQSPKYCLSTKTKATDSKVTYKQSKKRKAEGESAEDDFLITKKNTKKQKTS</sequence>
<name>A0A6N2KQL8_SALVM</name>
<dbReference type="PANTHER" id="PTHR33828">
    <property type="entry name" value="OS05G0596200 PROTEIN"/>
    <property type="match status" value="1"/>
</dbReference>